<dbReference type="GO" id="GO:0008094">
    <property type="term" value="F:ATP-dependent activity, acting on DNA"/>
    <property type="evidence" value="ECO:0007669"/>
    <property type="project" value="InterPro"/>
</dbReference>
<dbReference type="Pfam" id="PF21096">
    <property type="entry name" value="RecA_C"/>
    <property type="match status" value="1"/>
</dbReference>
<dbReference type="GO" id="GO:0006310">
    <property type="term" value="P:DNA recombination"/>
    <property type="evidence" value="ECO:0007669"/>
    <property type="project" value="UniProtKB-KW"/>
</dbReference>
<dbReference type="GO" id="GO:0005829">
    <property type="term" value="C:cytosol"/>
    <property type="evidence" value="ECO:0007669"/>
    <property type="project" value="TreeGrafter"/>
</dbReference>
<evidence type="ECO:0000256" key="2">
    <source>
        <dbReference type="ARBA" id="ARBA00022840"/>
    </source>
</evidence>
<feature type="compositionally biased region" description="Acidic residues" evidence="4">
    <location>
        <begin position="82"/>
        <end position="96"/>
    </location>
</feature>
<dbReference type="PROSITE" id="PS50163">
    <property type="entry name" value="RECA_3"/>
    <property type="match status" value="1"/>
</dbReference>
<dbReference type="InterPro" id="IPR020587">
    <property type="entry name" value="RecA_monomer-monomer_interface"/>
</dbReference>
<name>A0A6J6PYT0_9ZZZZ</name>
<keyword evidence="3" id="KW-0233">DNA recombination</keyword>
<evidence type="ECO:0000256" key="3">
    <source>
        <dbReference type="ARBA" id="ARBA00023172"/>
    </source>
</evidence>
<evidence type="ECO:0000256" key="1">
    <source>
        <dbReference type="ARBA" id="ARBA00022741"/>
    </source>
</evidence>
<proteinExistence type="predicted"/>
<dbReference type="GO" id="GO:0005524">
    <property type="term" value="F:ATP binding"/>
    <property type="evidence" value="ECO:0007669"/>
    <property type="project" value="UniProtKB-KW"/>
</dbReference>
<organism evidence="6">
    <name type="scientific">freshwater metagenome</name>
    <dbReference type="NCBI Taxonomy" id="449393"/>
    <lineage>
        <taxon>unclassified sequences</taxon>
        <taxon>metagenomes</taxon>
        <taxon>ecological metagenomes</taxon>
    </lineage>
</organism>
<gene>
    <name evidence="6" type="ORF">UFOPK2582_01114</name>
</gene>
<dbReference type="InterPro" id="IPR013765">
    <property type="entry name" value="DNA_recomb/repair_RecA"/>
</dbReference>
<evidence type="ECO:0000259" key="5">
    <source>
        <dbReference type="PROSITE" id="PS50163"/>
    </source>
</evidence>
<feature type="region of interest" description="Disordered" evidence="4">
    <location>
        <begin position="76"/>
        <end position="102"/>
    </location>
</feature>
<accession>A0A6J6PYT0</accession>
<keyword evidence="2" id="KW-0067">ATP-binding</keyword>
<dbReference type="Gene3D" id="3.30.250.10">
    <property type="entry name" value="RecA protein, C-terminal domain"/>
    <property type="match status" value="1"/>
</dbReference>
<evidence type="ECO:0000256" key="4">
    <source>
        <dbReference type="SAM" id="MobiDB-lite"/>
    </source>
</evidence>
<dbReference type="InterPro" id="IPR049261">
    <property type="entry name" value="RecA-like_C"/>
</dbReference>
<keyword evidence="1" id="KW-0547">Nucleotide-binding</keyword>
<sequence length="102" mass="11307">MASPFKQAEFDIMYGKGISREGGALDLAVEYNIVKKSGAWYTYEGEQLGQGRENAKTFLIENPEIMVDISERVMSESGIGQTDDESLEELVIDPDDLPISLD</sequence>
<dbReference type="SUPFAM" id="SSF54752">
    <property type="entry name" value="RecA protein, C-terminal domain"/>
    <property type="match status" value="1"/>
</dbReference>
<evidence type="ECO:0000313" key="6">
    <source>
        <dbReference type="EMBL" id="CAB4704710.1"/>
    </source>
</evidence>
<feature type="domain" description="RecA family profile 2" evidence="5">
    <location>
        <begin position="1"/>
        <end position="23"/>
    </location>
</feature>
<dbReference type="AlphaFoldDB" id="A0A6J6PYT0"/>
<dbReference type="GO" id="GO:0003697">
    <property type="term" value="F:single-stranded DNA binding"/>
    <property type="evidence" value="ECO:0007669"/>
    <property type="project" value="InterPro"/>
</dbReference>
<dbReference type="GO" id="GO:0006281">
    <property type="term" value="P:DNA repair"/>
    <property type="evidence" value="ECO:0007669"/>
    <property type="project" value="InterPro"/>
</dbReference>
<dbReference type="PANTHER" id="PTHR45900">
    <property type="entry name" value="RECA"/>
    <property type="match status" value="1"/>
</dbReference>
<dbReference type="EMBL" id="CAEZXS010000133">
    <property type="protein sequence ID" value="CAB4704710.1"/>
    <property type="molecule type" value="Genomic_DNA"/>
</dbReference>
<dbReference type="InterPro" id="IPR023400">
    <property type="entry name" value="RecA_C_sf"/>
</dbReference>
<protein>
    <submittedName>
        <fullName evidence="6">Unannotated protein</fullName>
    </submittedName>
</protein>
<dbReference type="PANTHER" id="PTHR45900:SF1">
    <property type="entry name" value="MITOCHONDRIAL DNA REPAIR PROTEIN RECA HOMOLOG-RELATED"/>
    <property type="match status" value="1"/>
</dbReference>
<reference evidence="6" key="1">
    <citation type="submission" date="2020-05" db="EMBL/GenBank/DDBJ databases">
        <authorList>
            <person name="Chiriac C."/>
            <person name="Salcher M."/>
            <person name="Ghai R."/>
            <person name="Kavagutti S V."/>
        </authorList>
    </citation>
    <scope>NUCLEOTIDE SEQUENCE</scope>
</reference>